<feature type="compositionally biased region" description="Polar residues" evidence="10">
    <location>
        <begin position="390"/>
        <end position="400"/>
    </location>
</feature>
<keyword evidence="7" id="KW-0508">mRNA splicing</keyword>
<feature type="compositionally biased region" description="Basic and acidic residues" evidence="10">
    <location>
        <begin position="293"/>
        <end position="310"/>
    </location>
</feature>
<dbReference type="PANTHER" id="PTHR23003">
    <property type="entry name" value="RNA RECOGNITION MOTIF RRM DOMAIN CONTAINING PROTEIN"/>
    <property type="match status" value="1"/>
</dbReference>
<dbReference type="InterPro" id="IPR000504">
    <property type="entry name" value="RRM_dom"/>
</dbReference>
<dbReference type="GO" id="GO:0005737">
    <property type="term" value="C:cytoplasm"/>
    <property type="evidence" value="ECO:0007669"/>
    <property type="project" value="TreeGrafter"/>
</dbReference>
<evidence type="ECO:0000259" key="11">
    <source>
        <dbReference type="PROSITE" id="PS50102"/>
    </source>
</evidence>
<dbReference type="InterPro" id="IPR012677">
    <property type="entry name" value="Nucleotide-bd_a/b_plait_sf"/>
</dbReference>
<evidence type="ECO:0000313" key="12">
    <source>
        <dbReference type="EMBL" id="CAL4106424.1"/>
    </source>
</evidence>
<proteinExistence type="inferred from homology"/>
<name>A0AAV2R109_MEGNR</name>
<dbReference type="Pfam" id="PF00076">
    <property type="entry name" value="RRM_1"/>
    <property type="match status" value="2"/>
</dbReference>
<feature type="domain" description="RRM" evidence="11">
    <location>
        <begin position="4"/>
        <end position="74"/>
    </location>
</feature>
<dbReference type="Gene3D" id="3.30.70.330">
    <property type="match status" value="2"/>
</dbReference>
<evidence type="ECO:0000256" key="7">
    <source>
        <dbReference type="ARBA" id="ARBA00023187"/>
    </source>
</evidence>
<dbReference type="SMART" id="SM00360">
    <property type="entry name" value="RRM"/>
    <property type="match status" value="2"/>
</dbReference>
<dbReference type="PROSITE" id="PS50102">
    <property type="entry name" value="RRM"/>
    <property type="match status" value="2"/>
</dbReference>
<evidence type="ECO:0000313" key="13">
    <source>
        <dbReference type="Proteomes" id="UP001497623"/>
    </source>
</evidence>
<dbReference type="InterPro" id="IPR050374">
    <property type="entry name" value="RRT5_SRSF_SR"/>
</dbReference>
<dbReference type="InterPro" id="IPR035979">
    <property type="entry name" value="RBD_domain_sf"/>
</dbReference>
<reference evidence="12 13" key="1">
    <citation type="submission" date="2024-05" db="EMBL/GenBank/DDBJ databases">
        <authorList>
            <person name="Wallberg A."/>
        </authorList>
    </citation>
    <scope>NUCLEOTIDE SEQUENCE [LARGE SCALE GENOMIC DNA]</scope>
</reference>
<feature type="compositionally biased region" description="Basic and acidic residues" evidence="10">
    <location>
        <begin position="175"/>
        <end position="188"/>
    </location>
</feature>
<feature type="region of interest" description="Disordered" evidence="10">
    <location>
        <begin position="72"/>
        <end position="94"/>
    </location>
</feature>
<keyword evidence="3" id="KW-0597">Phosphoprotein</keyword>
<dbReference type="EMBL" id="CAXKWB010013055">
    <property type="protein sequence ID" value="CAL4106424.1"/>
    <property type="molecule type" value="Genomic_DNA"/>
</dbReference>
<comment type="subcellular location">
    <subcellularLocation>
        <location evidence="1">Nucleus</location>
    </subcellularLocation>
</comment>
<feature type="domain" description="RRM" evidence="11">
    <location>
        <begin position="103"/>
        <end position="176"/>
    </location>
</feature>
<feature type="compositionally biased region" description="Basic residues" evidence="10">
    <location>
        <begin position="311"/>
        <end position="323"/>
    </location>
</feature>
<evidence type="ECO:0000256" key="2">
    <source>
        <dbReference type="ARBA" id="ARBA00010269"/>
    </source>
</evidence>
<dbReference type="GO" id="GO:0003729">
    <property type="term" value="F:mRNA binding"/>
    <property type="evidence" value="ECO:0007669"/>
    <property type="project" value="TreeGrafter"/>
</dbReference>
<dbReference type="AlphaFoldDB" id="A0AAV2R109"/>
<dbReference type="SUPFAM" id="SSF54928">
    <property type="entry name" value="RNA-binding domain, RBD"/>
    <property type="match status" value="1"/>
</dbReference>
<evidence type="ECO:0000256" key="5">
    <source>
        <dbReference type="ARBA" id="ARBA00022737"/>
    </source>
</evidence>
<comment type="caution">
    <text evidence="12">The sequence shown here is derived from an EMBL/GenBank/DDBJ whole genome shotgun (WGS) entry which is preliminary data.</text>
</comment>
<evidence type="ECO:0000256" key="8">
    <source>
        <dbReference type="ARBA" id="ARBA00023242"/>
    </source>
</evidence>
<gene>
    <name evidence="12" type="ORF">MNOR_LOCUS18333</name>
</gene>
<feature type="region of interest" description="Disordered" evidence="10">
    <location>
        <begin position="175"/>
        <end position="400"/>
    </location>
</feature>
<feature type="compositionally biased region" description="Basic and acidic residues" evidence="10">
    <location>
        <begin position="324"/>
        <end position="345"/>
    </location>
</feature>
<evidence type="ECO:0000256" key="4">
    <source>
        <dbReference type="ARBA" id="ARBA00022664"/>
    </source>
</evidence>
<keyword evidence="6 9" id="KW-0694">RNA-binding</keyword>
<dbReference type="GO" id="GO:0006397">
    <property type="term" value="P:mRNA processing"/>
    <property type="evidence" value="ECO:0007669"/>
    <property type="project" value="UniProtKB-KW"/>
</dbReference>
<keyword evidence="4" id="KW-0507">mRNA processing</keyword>
<feature type="compositionally biased region" description="Basic residues" evidence="10">
    <location>
        <begin position="189"/>
        <end position="240"/>
    </location>
</feature>
<protein>
    <recommendedName>
        <fullName evidence="11">RRM domain-containing protein</fullName>
    </recommendedName>
</protein>
<dbReference type="Proteomes" id="UP001497623">
    <property type="component" value="Unassembled WGS sequence"/>
</dbReference>
<dbReference type="GO" id="GO:0005634">
    <property type="term" value="C:nucleus"/>
    <property type="evidence" value="ECO:0007669"/>
    <property type="project" value="UniProtKB-SubCell"/>
</dbReference>
<evidence type="ECO:0000256" key="1">
    <source>
        <dbReference type="ARBA" id="ARBA00004123"/>
    </source>
</evidence>
<keyword evidence="13" id="KW-1185">Reference proteome</keyword>
<keyword evidence="8" id="KW-0539">Nucleus</keyword>
<dbReference type="PANTHER" id="PTHR23003:SF51">
    <property type="entry name" value="SERINE-ARGININE PROTEIN 55"/>
    <property type="match status" value="1"/>
</dbReference>
<dbReference type="GO" id="GO:0008380">
    <property type="term" value="P:RNA splicing"/>
    <property type="evidence" value="ECO:0007669"/>
    <property type="project" value="UniProtKB-KW"/>
</dbReference>
<accession>A0AAV2R109</accession>
<evidence type="ECO:0000256" key="3">
    <source>
        <dbReference type="ARBA" id="ARBA00022553"/>
    </source>
</evidence>
<evidence type="ECO:0000256" key="6">
    <source>
        <dbReference type="ARBA" id="ARBA00022884"/>
    </source>
</evidence>
<evidence type="ECO:0000256" key="9">
    <source>
        <dbReference type="PROSITE-ProRule" id="PRU00176"/>
    </source>
</evidence>
<evidence type="ECO:0000256" key="10">
    <source>
        <dbReference type="SAM" id="MobiDB-lite"/>
    </source>
</evidence>
<sequence length="400" mass="46375">MTGCRVFVGGLSNHVGERDLSKFFRSFGRLHDIVMKAGYCFVEFGNERDADDAVYKMNGKEMMGRRVAVEKARAAPRGGGQRAPMPRRYDNRGRARVPSRTNYRLIVKNLSSEVSWQKLKYFMRDVGEVNYADAHKYRRNEGVVEFATYSDMKNAMRRRDGKELCGRRIKLVYESDSRRSRSRSDSRSRSRSRSHSRSRSRSRSHGTRSRSRSHRRRSRSNSRSRTRSRSRSHSRSNSKSRRSDKQRSRSRSRSSSRNHVSKRSKSDSHSRSRSPAPKRTRSSRSPSAGAKKSRSESRSRSRSPAKERSRSRSPVKGRSRSRSPVKDRSRSRSPEKETPTKDKRQSHSRSRSPSVDQQSKSEQKERSHSRSRSRSVSRSRTPIDDRNRRSLSPNSAEDER</sequence>
<organism evidence="12 13">
    <name type="scientific">Meganyctiphanes norvegica</name>
    <name type="common">Northern krill</name>
    <name type="synonym">Thysanopoda norvegica</name>
    <dbReference type="NCBI Taxonomy" id="48144"/>
    <lineage>
        <taxon>Eukaryota</taxon>
        <taxon>Metazoa</taxon>
        <taxon>Ecdysozoa</taxon>
        <taxon>Arthropoda</taxon>
        <taxon>Crustacea</taxon>
        <taxon>Multicrustacea</taxon>
        <taxon>Malacostraca</taxon>
        <taxon>Eumalacostraca</taxon>
        <taxon>Eucarida</taxon>
        <taxon>Euphausiacea</taxon>
        <taxon>Euphausiidae</taxon>
        <taxon>Meganyctiphanes</taxon>
    </lineage>
</organism>
<comment type="similarity">
    <text evidence="2">Belongs to the splicing factor SR family.</text>
</comment>
<dbReference type="FunFam" id="3.30.70.330:FF:000028">
    <property type="entry name" value="Putative serine/arginine-rich splicing factor 4"/>
    <property type="match status" value="1"/>
</dbReference>
<feature type="compositionally biased region" description="Basic and acidic residues" evidence="10">
    <location>
        <begin position="359"/>
        <end position="368"/>
    </location>
</feature>
<keyword evidence="5" id="KW-0677">Repeat</keyword>
<feature type="compositionally biased region" description="Basic residues" evidence="10">
    <location>
        <begin position="248"/>
        <end position="263"/>
    </location>
</feature>